<dbReference type="Gene3D" id="1.10.530.10">
    <property type="match status" value="1"/>
</dbReference>
<organism evidence="6 7">
    <name type="scientific">Caenispirillum salinarum AK4</name>
    <dbReference type="NCBI Taxonomy" id="1238182"/>
    <lineage>
        <taxon>Bacteria</taxon>
        <taxon>Pseudomonadati</taxon>
        <taxon>Pseudomonadota</taxon>
        <taxon>Alphaproteobacteria</taxon>
        <taxon>Rhodospirillales</taxon>
        <taxon>Novispirillaceae</taxon>
        <taxon>Caenispirillum</taxon>
    </lineage>
</organism>
<dbReference type="Pfam" id="PF01464">
    <property type="entry name" value="SLT"/>
    <property type="match status" value="1"/>
</dbReference>
<feature type="domain" description="Transglycosylase SLT" evidence="5">
    <location>
        <begin position="506"/>
        <end position="610"/>
    </location>
</feature>
<accession>K9GZH8</accession>
<dbReference type="GO" id="GO:0016020">
    <property type="term" value="C:membrane"/>
    <property type="evidence" value="ECO:0007669"/>
    <property type="project" value="InterPro"/>
</dbReference>
<dbReference type="Gene3D" id="1.25.20.10">
    <property type="entry name" value="Bacterial muramidases"/>
    <property type="match status" value="1"/>
</dbReference>
<protein>
    <submittedName>
        <fullName evidence="6">Soluble lytic murein transglycosylase</fullName>
    </submittedName>
</protein>
<comment type="caution">
    <text evidence="6">The sequence shown here is derived from an EMBL/GenBank/DDBJ whole genome shotgun (WGS) entry which is preliminary data.</text>
</comment>
<dbReference type="OrthoDB" id="9815002at2"/>
<dbReference type="PANTHER" id="PTHR37423:SF2">
    <property type="entry name" value="MEMBRANE-BOUND LYTIC MUREIN TRANSGLYCOSYLASE C"/>
    <property type="match status" value="1"/>
</dbReference>
<comment type="similarity">
    <text evidence="1">Belongs to the transglycosylase Slt family.</text>
</comment>
<proteinExistence type="inferred from homology"/>
<dbReference type="InterPro" id="IPR008939">
    <property type="entry name" value="Lytic_TGlycosylase_superhlx_U"/>
</dbReference>
<dbReference type="eggNOG" id="COG0741">
    <property type="taxonomic scope" value="Bacteria"/>
</dbReference>
<dbReference type="SUPFAM" id="SSF48435">
    <property type="entry name" value="Bacterial muramidases"/>
    <property type="match status" value="1"/>
</dbReference>
<evidence type="ECO:0000256" key="3">
    <source>
        <dbReference type="ARBA" id="ARBA00022729"/>
    </source>
</evidence>
<sequence>MVTSRTAPLRAGALALALAFMAPAAPAFAQTTAPVASDILSAADESAFSAAFAAAERGQWDEAFAQAEAADNPIVLKVLTWRRMLESGTGMSFQQISRFASDNPDWPWRSALLRRAEEAITLTDDPTQVFAWFQDKNPVTADGWIAKARAMELLNLNDNLTETVRRAWRTESFGSVQEKAFVAQFGGHLRDEDHLARLDHLLWERETEAARRMLRVVDAGHRALAQARIALMENKGGVDAAIDRVPAALKDDPGLVYDRLRWRRTHDMEDRAVELFDHPNADKVRPDLWWRERAILARDTLEAGRPQAAYDIISNHGAAEGYPLADAEFMSGWIALRFLDDPTRALPHFERLFTNVSTPISLGRGAYWAGRAEEAAGNIDAARTWYEKAAEHGTTYYGQLAAVKLGDDAPGLPDDPQPTAEDVAFLAESDLTAAARALAEIGRYDDVSPFIHQLQAEGRTPGQKHLATQLAVTLGQPHIGVAAARRAALDGVTLVETGYPVTRFNTADGIEEALVLSIIRQESNFNPDAVSRVGARGLMQLMPGTAEGEARKLSLGYDKGRLTDDPAYNVILGSTYLRDLIDGFDGSYIMAIAGYNAGPARSRQWAERFGDPRSGRVDPVDWVEMIPFSETRNYVQRVLEGLQVYRARLGETDRLAMKMKSDLMR</sequence>
<dbReference type="SUPFAM" id="SSF53955">
    <property type="entry name" value="Lysozyme-like"/>
    <property type="match status" value="1"/>
</dbReference>
<dbReference type="AlphaFoldDB" id="K9GZH8"/>
<dbReference type="PROSITE" id="PS00922">
    <property type="entry name" value="TRANSGLYCOSYLASE"/>
    <property type="match status" value="1"/>
</dbReference>
<dbReference type="GO" id="GO:0004553">
    <property type="term" value="F:hydrolase activity, hydrolyzing O-glycosyl compounds"/>
    <property type="evidence" value="ECO:0007669"/>
    <property type="project" value="InterPro"/>
</dbReference>
<evidence type="ECO:0000256" key="1">
    <source>
        <dbReference type="ARBA" id="ARBA00007734"/>
    </source>
</evidence>
<dbReference type="InterPro" id="IPR023346">
    <property type="entry name" value="Lysozyme-like_dom_sf"/>
</dbReference>
<comment type="similarity">
    <text evidence="2">Belongs to the virb1 family.</text>
</comment>
<dbReference type="InterPro" id="IPR000189">
    <property type="entry name" value="Transglyc_AS"/>
</dbReference>
<dbReference type="EMBL" id="ANHY01000006">
    <property type="protein sequence ID" value="EKV31405.1"/>
    <property type="molecule type" value="Genomic_DNA"/>
</dbReference>
<feature type="signal peptide" evidence="4">
    <location>
        <begin position="1"/>
        <end position="29"/>
    </location>
</feature>
<evidence type="ECO:0000313" key="6">
    <source>
        <dbReference type="EMBL" id="EKV31405.1"/>
    </source>
</evidence>
<gene>
    <name evidence="6" type="ORF">C882_3778</name>
</gene>
<dbReference type="InterPro" id="IPR008258">
    <property type="entry name" value="Transglycosylase_SLT_dom_1"/>
</dbReference>
<name>K9GZH8_9PROT</name>
<dbReference type="STRING" id="1238182.C882_3778"/>
<dbReference type="GO" id="GO:0000270">
    <property type="term" value="P:peptidoglycan metabolic process"/>
    <property type="evidence" value="ECO:0007669"/>
    <property type="project" value="InterPro"/>
</dbReference>
<dbReference type="Proteomes" id="UP000009881">
    <property type="component" value="Unassembled WGS sequence"/>
</dbReference>
<keyword evidence="3 4" id="KW-0732">Signal</keyword>
<dbReference type="PATRIC" id="fig|1238182.3.peg.1441"/>
<dbReference type="CDD" id="cd13401">
    <property type="entry name" value="Slt70-like"/>
    <property type="match status" value="1"/>
</dbReference>
<reference evidence="6 7" key="1">
    <citation type="journal article" date="2013" name="Genome Announc.">
        <title>Draft Genome Sequence of an Alphaproteobacterium, Caenispirillum salinarum AK4(T), Isolated from a Solar Saltern.</title>
        <authorList>
            <person name="Khatri I."/>
            <person name="Singh A."/>
            <person name="Korpole S."/>
            <person name="Pinnaka A.K."/>
            <person name="Subramanian S."/>
        </authorList>
    </citation>
    <scope>NUCLEOTIDE SEQUENCE [LARGE SCALE GENOMIC DNA]</scope>
    <source>
        <strain evidence="6 7">AK4</strain>
    </source>
</reference>
<evidence type="ECO:0000313" key="7">
    <source>
        <dbReference type="Proteomes" id="UP000009881"/>
    </source>
</evidence>
<evidence type="ECO:0000256" key="2">
    <source>
        <dbReference type="ARBA" id="ARBA00009387"/>
    </source>
</evidence>
<dbReference type="PANTHER" id="PTHR37423">
    <property type="entry name" value="SOLUBLE LYTIC MUREIN TRANSGLYCOSYLASE-RELATED"/>
    <property type="match status" value="1"/>
</dbReference>
<evidence type="ECO:0000259" key="5">
    <source>
        <dbReference type="Pfam" id="PF01464"/>
    </source>
</evidence>
<evidence type="ECO:0000256" key="4">
    <source>
        <dbReference type="SAM" id="SignalP"/>
    </source>
</evidence>
<keyword evidence="7" id="KW-1185">Reference proteome</keyword>
<dbReference type="RefSeq" id="WP_009539886.1">
    <property type="nucleotide sequence ID" value="NZ_ANHY01000006.1"/>
</dbReference>
<feature type="chain" id="PRO_5003929568" evidence="4">
    <location>
        <begin position="30"/>
        <end position="665"/>
    </location>
</feature>
<dbReference type="GO" id="GO:0008933">
    <property type="term" value="F:peptidoglycan lytic transglycosylase activity"/>
    <property type="evidence" value="ECO:0007669"/>
    <property type="project" value="InterPro"/>
</dbReference>
<dbReference type="GO" id="GO:0042597">
    <property type="term" value="C:periplasmic space"/>
    <property type="evidence" value="ECO:0007669"/>
    <property type="project" value="InterPro"/>
</dbReference>